<dbReference type="InterPro" id="IPR039418">
    <property type="entry name" value="LexA-like"/>
</dbReference>
<name>A0ABS5VNH9_9BACT</name>
<dbReference type="PANTHER" id="PTHR40661">
    <property type="match status" value="1"/>
</dbReference>
<reference evidence="7 8" key="1">
    <citation type="submission" date="2021-05" db="EMBL/GenBank/DDBJ databases">
        <title>A Polyphasic approach of four new species of the genus Ohtaekwangia: Ohtaekwangia histidinii sp. nov., Ohtaekwangia cretensis sp. nov., Ohtaekwangia indiensis sp. nov., Ohtaekwangia reichenbachii sp. nov. from diverse environment.</title>
        <authorList>
            <person name="Octaviana S."/>
        </authorList>
    </citation>
    <scope>NUCLEOTIDE SEQUENCE [LARGE SCALE GENOMIC DNA]</scope>
    <source>
        <strain evidence="7 8">PWU20</strain>
    </source>
</reference>
<dbReference type="PROSITE" id="PS00501">
    <property type="entry name" value="SPASE_I_1"/>
    <property type="match status" value="1"/>
</dbReference>
<keyword evidence="8" id="KW-1185">Reference proteome</keyword>
<dbReference type="CDD" id="cd06529">
    <property type="entry name" value="S24_LexA-like"/>
    <property type="match status" value="1"/>
</dbReference>
<dbReference type="SUPFAM" id="SSF47413">
    <property type="entry name" value="lambda repressor-like DNA-binding domains"/>
    <property type="match status" value="1"/>
</dbReference>
<evidence type="ECO:0000256" key="2">
    <source>
        <dbReference type="ARBA" id="ARBA00022801"/>
    </source>
</evidence>
<keyword evidence="5" id="KW-0804">Transcription</keyword>
<dbReference type="Pfam" id="PF00717">
    <property type="entry name" value="Peptidase_S24"/>
    <property type="match status" value="1"/>
</dbReference>
<keyword evidence="3" id="KW-0805">Transcription regulation</keyword>
<dbReference type="RefSeq" id="WP_254152891.1">
    <property type="nucleotide sequence ID" value="NZ_JAHESD010000010.1"/>
</dbReference>
<dbReference type="Pfam" id="PF01381">
    <property type="entry name" value="HTH_3"/>
    <property type="match status" value="1"/>
</dbReference>
<feature type="domain" description="HTH cro/C1-type" evidence="6">
    <location>
        <begin position="8"/>
        <end position="62"/>
    </location>
</feature>
<organism evidence="7 8">
    <name type="scientific">Chryseosolibacter indicus</name>
    <dbReference type="NCBI Taxonomy" id="2782351"/>
    <lineage>
        <taxon>Bacteria</taxon>
        <taxon>Pseudomonadati</taxon>
        <taxon>Bacteroidota</taxon>
        <taxon>Cytophagia</taxon>
        <taxon>Cytophagales</taxon>
        <taxon>Chryseotaleaceae</taxon>
        <taxon>Chryseosolibacter</taxon>
    </lineage>
</organism>
<dbReference type="SUPFAM" id="SSF51306">
    <property type="entry name" value="LexA/Signal peptidase"/>
    <property type="match status" value="1"/>
</dbReference>
<dbReference type="Proteomes" id="UP000772618">
    <property type="component" value="Unassembled WGS sequence"/>
</dbReference>
<keyword evidence="4" id="KW-0238">DNA-binding</keyword>
<keyword evidence="1" id="KW-0645">Protease</keyword>
<dbReference type="Gene3D" id="1.10.260.40">
    <property type="entry name" value="lambda repressor-like DNA-binding domains"/>
    <property type="match status" value="1"/>
</dbReference>
<dbReference type="InterPro" id="IPR010982">
    <property type="entry name" value="Lambda_DNA-bd_dom_sf"/>
</dbReference>
<accession>A0ABS5VNH9</accession>
<comment type="caution">
    <text evidence="7">The sequence shown here is derived from an EMBL/GenBank/DDBJ whole genome shotgun (WGS) entry which is preliminary data.</text>
</comment>
<keyword evidence="2" id="KW-0378">Hydrolase</keyword>
<evidence type="ECO:0000313" key="8">
    <source>
        <dbReference type="Proteomes" id="UP000772618"/>
    </source>
</evidence>
<evidence type="ECO:0000256" key="5">
    <source>
        <dbReference type="ARBA" id="ARBA00023163"/>
    </source>
</evidence>
<dbReference type="InterPro" id="IPR036286">
    <property type="entry name" value="LexA/Signal_pep-like_sf"/>
</dbReference>
<dbReference type="InterPro" id="IPR019756">
    <property type="entry name" value="Pept_S26A_signal_pept_1_Ser-AS"/>
</dbReference>
<evidence type="ECO:0000256" key="3">
    <source>
        <dbReference type="ARBA" id="ARBA00023015"/>
    </source>
</evidence>
<dbReference type="CDD" id="cd00093">
    <property type="entry name" value="HTH_XRE"/>
    <property type="match status" value="1"/>
</dbReference>
<sequence length="297" mass="33285">MSNFASNLKILRAKKQLKQEELAVLVGITASTLSNYEVGKTEPSLDTLVNFSNALGVSIDVLLSADASLIEKIADQKKQENASPNASPSASLIGKKYYSDENKFPSQVNETMMAMESRTPYVVTVDRQGRENIAFVPAKAKAGYLTGYHDPEFISTLPTYNFPGLQNATFRMFEIEGHSMIPTFDDSDIVIGRFVENLSQIRNDRVHIIITKHDGLLIKRVLNRAVSDGKLILNSDNQKDPREYPPIVIGVEEVLEVWYAVAKFTRQMRAPGEMYNKLIDLEARLTLLEDSQRKAVR</sequence>
<evidence type="ECO:0000259" key="6">
    <source>
        <dbReference type="PROSITE" id="PS50943"/>
    </source>
</evidence>
<proteinExistence type="predicted"/>
<evidence type="ECO:0000256" key="4">
    <source>
        <dbReference type="ARBA" id="ARBA00023125"/>
    </source>
</evidence>
<dbReference type="Gene3D" id="2.10.109.10">
    <property type="entry name" value="Umud Fragment, subunit A"/>
    <property type="match status" value="1"/>
</dbReference>
<dbReference type="PROSITE" id="PS50943">
    <property type="entry name" value="HTH_CROC1"/>
    <property type="match status" value="1"/>
</dbReference>
<dbReference type="EMBL" id="JAHESD010000010">
    <property type="protein sequence ID" value="MBT1702921.1"/>
    <property type="molecule type" value="Genomic_DNA"/>
</dbReference>
<gene>
    <name evidence="7" type="ORF">KK060_06500</name>
</gene>
<dbReference type="InterPro" id="IPR001387">
    <property type="entry name" value="Cro/C1-type_HTH"/>
</dbReference>
<evidence type="ECO:0000313" key="7">
    <source>
        <dbReference type="EMBL" id="MBT1702921.1"/>
    </source>
</evidence>
<evidence type="ECO:0000256" key="1">
    <source>
        <dbReference type="ARBA" id="ARBA00022670"/>
    </source>
</evidence>
<dbReference type="PANTHER" id="PTHR40661:SF3">
    <property type="entry name" value="FELS-1 PROPHAGE TRANSCRIPTIONAL REGULATOR"/>
    <property type="match status" value="1"/>
</dbReference>
<dbReference type="InterPro" id="IPR015927">
    <property type="entry name" value="Peptidase_S24_S26A/B/C"/>
</dbReference>
<protein>
    <submittedName>
        <fullName evidence="7">LexA family transcriptional regulator</fullName>
    </submittedName>
</protein>
<dbReference type="SMART" id="SM00530">
    <property type="entry name" value="HTH_XRE"/>
    <property type="match status" value="1"/>
</dbReference>